<dbReference type="AlphaFoldDB" id="Q7F904"/>
<sequence length="461" mass="51668">MAEDYDVWKKVAQPYVIPEQIDTIALKTYFNNNCKARNILLSEIFCTDFYRVSHLKTANEIWSALKNFRQGTTNIKELRRDLFKKEYIKCASSSNSIVLALIHAMSDEQLEQFEDEDLALAANKISQAMNNVRYRKKYGPAHCFECGGLDHIHSHCPKLGRGKKEDNGEEKTKDNKPKSMFVGPSTVFKGKKTKENLKKMFDQVYAAFEPLSDVDGESEDEEKGKNISGVCFMARGESDSECEDNEFFEKIFFDGKKQLNMILDQSKVTSYNRGVGFDVHDCFTKNQPNVLSVTEHGEILTKSSAKKTIFKSAGMMPSLSTTLKETKTNLSKPSTSRENTEASTSSCVYALVATKENVWIVDSGCSRNMAGESIIFGDAFTSAVLATGLVKGEDGRIFEDGSDDDDEIYVNDIIFGCPTHALVVEFGETMRRELEMSMMGELSYFLGLQIKQTPQGCSSLD</sequence>
<evidence type="ECO:0000313" key="3">
    <source>
        <dbReference type="Proteomes" id="UP000000763"/>
    </source>
</evidence>
<feature type="compositionally biased region" description="Basic and acidic residues" evidence="1">
    <location>
        <begin position="162"/>
        <end position="177"/>
    </location>
</feature>
<feature type="region of interest" description="Disordered" evidence="1">
    <location>
        <begin position="158"/>
        <end position="179"/>
    </location>
</feature>
<evidence type="ECO:0000313" key="2">
    <source>
        <dbReference type="EMBL" id="CAD40712.2"/>
    </source>
</evidence>
<organism evidence="2 3">
    <name type="scientific">Oryza sativa subsp. japonica</name>
    <name type="common">Rice</name>
    <dbReference type="NCBI Taxonomy" id="39947"/>
    <lineage>
        <taxon>Eukaryota</taxon>
        <taxon>Viridiplantae</taxon>
        <taxon>Streptophyta</taxon>
        <taxon>Embryophyta</taxon>
        <taxon>Tracheophyta</taxon>
        <taxon>Spermatophyta</taxon>
        <taxon>Magnoliopsida</taxon>
        <taxon>Liliopsida</taxon>
        <taxon>Poales</taxon>
        <taxon>Poaceae</taxon>
        <taxon>BOP clade</taxon>
        <taxon>Oryzoideae</taxon>
        <taxon>Oryzeae</taxon>
        <taxon>Oryzinae</taxon>
        <taxon>Oryza</taxon>
        <taxon>Oryza sativa</taxon>
    </lineage>
</organism>
<gene>
    <name evidence="2" type="primary">OSJNBb0042I07.9</name>
</gene>
<dbReference type="Proteomes" id="UP000000763">
    <property type="component" value="Chromosome 4"/>
</dbReference>
<reference evidence="3" key="2">
    <citation type="journal article" date="2008" name="Nucleic Acids Res.">
        <title>The rice annotation project database (RAP-DB): 2008 update.</title>
        <authorList>
            <consortium name="The rice annotation project (RAP)"/>
        </authorList>
    </citation>
    <scope>GENOME REANNOTATION</scope>
    <source>
        <strain evidence="3">cv. Nipponbare</strain>
    </source>
</reference>
<name>Q7F904_ORYSJ</name>
<dbReference type="EMBL" id="AL731632">
    <property type="protein sequence ID" value="CAD40712.2"/>
    <property type="molecule type" value="Genomic_DNA"/>
</dbReference>
<accession>Q7F904</accession>
<proteinExistence type="predicted"/>
<reference evidence="3" key="1">
    <citation type="journal article" date="2005" name="Nature">
        <title>The map-based sequence of the rice genome.</title>
        <authorList>
            <consortium name="International rice genome sequencing project (IRGSP)"/>
            <person name="Matsumoto T."/>
            <person name="Wu J."/>
            <person name="Kanamori H."/>
            <person name="Katayose Y."/>
            <person name="Fujisawa M."/>
            <person name="Namiki N."/>
            <person name="Mizuno H."/>
            <person name="Yamamoto K."/>
            <person name="Antonio B.A."/>
            <person name="Baba T."/>
            <person name="Sakata K."/>
            <person name="Nagamura Y."/>
            <person name="Aoki H."/>
            <person name="Arikawa K."/>
            <person name="Arita K."/>
            <person name="Bito T."/>
            <person name="Chiden Y."/>
            <person name="Fujitsuka N."/>
            <person name="Fukunaka R."/>
            <person name="Hamada M."/>
            <person name="Harada C."/>
            <person name="Hayashi A."/>
            <person name="Hijishita S."/>
            <person name="Honda M."/>
            <person name="Hosokawa S."/>
            <person name="Ichikawa Y."/>
            <person name="Idonuma A."/>
            <person name="Iijima M."/>
            <person name="Ikeda M."/>
            <person name="Ikeno M."/>
            <person name="Ito K."/>
            <person name="Ito S."/>
            <person name="Ito T."/>
            <person name="Ito Y."/>
            <person name="Ito Y."/>
            <person name="Iwabuchi A."/>
            <person name="Kamiya K."/>
            <person name="Karasawa W."/>
            <person name="Kurita K."/>
            <person name="Katagiri S."/>
            <person name="Kikuta A."/>
            <person name="Kobayashi H."/>
            <person name="Kobayashi N."/>
            <person name="Machita K."/>
            <person name="Maehara T."/>
            <person name="Masukawa M."/>
            <person name="Mizubayashi T."/>
            <person name="Mukai Y."/>
            <person name="Nagasaki H."/>
            <person name="Nagata Y."/>
            <person name="Naito S."/>
            <person name="Nakashima M."/>
            <person name="Nakama Y."/>
            <person name="Nakamichi Y."/>
            <person name="Nakamura M."/>
            <person name="Meguro A."/>
            <person name="Negishi M."/>
            <person name="Ohta I."/>
            <person name="Ohta T."/>
            <person name="Okamoto M."/>
            <person name="Ono N."/>
            <person name="Saji S."/>
            <person name="Sakaguchi M."/>
            <person name="Sakai K."/>
            <person name="Shibata M."/>
            <person name="Shimokawa T."/>
            <person name="Song J."/>
            <person name="Takazaki Y."/>
            <person name="Terasawa K."/>
            <person name="Tsugane M."/>
            <person name="Tsuji K."/>
            <person name="Ueda S."/>
            <person name="Waki K."/>
            <person name="Yamagata H."/>
            <person name="Yamamoto M."/>
            <person name="Yamamoto S."/>
            <person name="Yamane H."/>
            <person name="Yoshiki S."/>
            <person name="Yoshihara R."/>
            <person name="Yukawa K."/>
            <person name="Zhong H."/>
            <person name="Yano M."/>
            <person name="Yuan Q."/>
            <person name="Ouyang S."/>
            <person name="Liu J."/>
            <person name="Jones K.M."/>
            <person name="Gansberger K."/>
            <person name="Moffat K."/>
            <person name="Hill J."/>
            <person name="Bera J."/>
            <person name="Fadrosh D."/>
            <person name="Jin S."/>
            <person name="Johri S."/>
            <person name="Kim M."/>
            <person name="Overton L."/>
            <person name="Reardon M."/>
            <person name="Tsitrin T."/>
            <person name="Vuong H."/>
            <person name="Weaver B."/>
            <person name="Ciecko A."/>
            <person name="Tallon L."/>
            <person name="Jackson J."/>
            <person name="Pai G."/>
            <person name="Aken S.V."/>
            <person name="Utterback T."/>
            <person name="Reidmuller S."/>
            <person name="Feldblyum T."/>
            <person name="Hsiao J."/>
            <person name="Zismann V."/>
            <person name="Iobst S."/>
            <person name="de Vazeille A.R."/>
            <person name="Buell C.R."/>
            <person name="Ying K."/>
            <person name="Li Y."/>
            <person name="Lu T."/>
            <person name="Huang Y."/>
            <person name="Zhao Q."/>
            <person name="Feng Q."/>
            <person name="Zhang L."/>
            <person name="Zhu J."/>
            <person name="Weng Q."/>
            <person name="Mu J."/>
            <person name="Lu Y."/>
            <person name="Fan D."/>
            <person name="Liu Y."/>
            <person name="Guan J."/>
            <person name="Zhang Y."/>
            <person name="Yu S."/>
            <person name="Liu X."/>
            <person name="Zhang Y."/>
            <person name="Hong G."/>
            <person name="Han B."/>
            <person name="Choisne N."/>
            <person name="Demange N."/>
            <person name="Orjeda G."/>
            <person name="Samain S."/>
            <person name="Cattolico L."/>
            <person name="Pelletier E."/>
            <person name="Couloux A."/>
            <person name="Segurens B."/>
            <person name="Wincker P."/>
            <person name="D'Hont A."/>
            <person name="Scarpelli C."/>
            <person name="Weissenbach J."/>
            <person name="Salanoubat M."/>
            <person name="Quetier F."/>
            <person name="Yu Y."/>
            <person name="Kim H.R."/>
            <person name="Rambo T."/>
            <person name="Currie J."/>
            <person name="Collura K."/>
            <person name="Luo M."/>
            <person name="Yang T."/>
            <person name="Ammiraju J.S.S."/>
            <person name="Engler F."/>
            <person name="Soderlund C."/>
            <person name="Wing R.A."/>
            <person name="Palmer L.E."/>
            <person name="de la Bastide M."/>
            <person name="Spiegel L."/>
            <person name="Nascimento L."/>
            <person name="Zutavern T."/>
            <person name="O'Shaughnessy A."/>
            <person name="Dike S."/>
            <person name="Dedhia N."/>
            <person name="Preston R."/>
            <person name="Balija V."/>
            <person name="McCombie W.R."/>
            <person name="Chow T."/>
            <person name="Chen H."/>
            <person name="Chung M."/>
            <person name="Chen C."/>
            <person name="Shaw J."/>
            <person name="Wu H."/>
            <person name="Hsiao K."/>
            <person name="Chao Y."/>
            <person name="Chu M."/>
            <person name="Cheng C."/>
            <person name="Hour A."/>
            <person name="Lee P."/>
            <person name="Lin S."/>
            <person name="Lin Y."/>
            <person name="Liou J."/>
            <person name="Liu S."/>
            <person name="Hsing Y."/>
            <person name="Raghuvanshi S."/>
            <person name="Mohanty A."/>
            <person name="Bharti A.K."/>
            <person name="Gaur A."/>
            <person name="Gupta V."/>
            <person name="Kumar D."/>
            <person name="Ravi V."/>
            <person name="Vij S."/>
            <person name="Kapur A."/>
            <person name="Khurana P."/>
            <person name="Khurana P."/>
            <person name="Khurana J.P."/>
            <person name="Tyagi A.K."/>
            <person name="Gaikwad K."/>
            <person name="Singh A."/>
            <person name="Dalal V."/>
            <person name="Srivastava S."/>
            <person name="Dixit A."/>
            <person name="Pal A.K."/>
            <person name="Ghazi I.A."/>
            <person name="Yadav M."/>
            <person name="Pandit A."/>
            <person name="Bhargava A."/>
            <person name="Sureshbabu K."/>
            <person name="Batra K."/>
            <person name="Sharma T.R."/>
            <person name="Mohapatra T."/>
            <person name="Singh N.K."/>
            <person name="Messing J."/>
            <person name="Nelson A.B."/>
            <person name="Fuks G."/>
            <person name="Kavchok S."/>
            <person name="Keizer G."/>
            <person name="Linton E."/>
            <person name="Llaca V."/>
            <person name="Song R."/>
            <person name="Tanyolac B."/>
            <person name="Young S."/>
            <person name="Ho-Il K."/>
            <person name="Hahn J.H."/>
            <person name="Sangsakoo G."/>
            <person name="Vanavichit A."/>
            <person name="de Mattos Luiz.A.T."/>
            <person name="Zimmer P.D."/>
            <person name="Malone G."/>
            <person name="Dellagostin O."/>
            <person name="de Oliveira A.C."/>
            <person name="Bevan M."/>
            <person name="Bancroft I."/>
            <person name="Minx P."/>
            <person name="Cordum H."/>
            <person name="Wilson R."/>
            <person name="Cheng Z."/>
            <person name="Jin W."/>
            <person name="Jiang J."/>
            <person name="Leong S.A."/>
            <person name="Iwama H."/>
            <person name="Gojobori T."/>
            <person name="Itoh T."/>
            <person name="Niimura Y."/>
            <person name="Fujii Y."/>
            <person name="Habara T."/>
            <person name="Sakai H."/>
            <person name="Sato Y."/>
            <person name="Wilson G."/>
            <person name="Kumar K."/>
            <person name="McCouch S."/>
            <person name="Juretic N."/>
            <person name="Hoen D."/>
            <person name="Wright S."/>
            <person name="Bruskiewich R."/>
            <person name="Bureau T."/>
            <person name="Miyao A."/>
            <person name="Hirochika H."/>
            <person name="Nishikawa T."/>
            <person name="Kadowaki K."/>
            <person name="Sugiura M."/>
            <person name="Burr B."/>
            <person name="Sasaki T."/>
        </authorList>
    </citation>
    <scope>NUCLEOTIDE SEQUENCE [LARGE SCALE GENOMIC DNA]</scope>
    <source>
        <strain evidence="3">cv. Nipponbare</strain>
    </source>
</reference>
<protein>
    <submittedName>
        <fullName evidence="2">OSJNBb0042I07.9 protein</fullName>
    </submittedName>
</protein>
<evidence type="ECO:0000256" key="1">
    <source>
        <dbReference type="SAM" id="MobiDB-lite"/>
    </source>
</evidence>